<comment type="catalytic activity">
    <reaction evidence="12">
        <text>UTP + NH4(+) + ATP = CTP + ADP + phosphate + 2 H(+)</text>
        <dbReference type="Rhea" id="RHEA:16597"/>
        <dbReference type="ChEBI" id="CHEBI:15378"/>
        <dbReference type="ChEBI" id="CHEBI:28938"/>
        <dbReference type="ChEBI" id="CHEBI:30616"/>
        <dbReference type="ChEBI" id="CHEBI:37563"/>
        <dbReference type="ChEBI" id="CHEBI:43474"/>
        <dbReference type="ChEBI" id="CHEBI:46398"/>
        <dbReference type="ChEBI" id="CHEBI:456216"/>
    </reaction>
</comment>
<dbReference type="GO" id="GO:0005524">
    <property type="term" value="F:ATP binding"/>
    <property type="evidence" value="ECO:0007669"/>
    <property type="project" value="UniProtKB-KW"/>
</dbReference>
<evidence type="ECO:0000256" key="12">
    <source>
        <dbReference type="HAMAP-Rule" id="MF_01227"/>
    </source>
</evidence>
<accession>A0A109UMQ3</accession>
<dbReference type="STRING" id="507626.LOKO_02924"/>
<dbReference type="PANTHER" id="PTHR11550:SF0">
    <property type="entry name" value="CTP SYNTHASE-RELATED"/>
    <property type="match status" value="1"/>
</dbReference>
<feature type="active site" evidence="12">
    <location>
        <position position="514"/>
    </location>
</feature>
<feature type="binding site" evidence="12">
    <location>
        <begin position="146"/>
        <end position="148"/>
    </location>
    <ligand>
        <name>CTP</name>
        <dbReference type="ChEBI" id="CHEBI:37563"/>
        <note>allosteric inhibitor</note>
    </ligand>
</feature>
<feature type="binding site" evidence="12">
    <location>
        <begin position="14"/>
        <end position="19"/>
    </location>
    <ligand>
        <name>ATP</name>
        <dbReference type="ChEBI" id="CHEBI:30616"/>
    </ligand>
</feature>
<dbReference type="Pfam" id="PF06418">
    <property type="entry name" value="CTP_synth_N"/>
    <property type="match status" value="1"/>
</dbReference>
<dbReference type="GO" id="GO:0044210">
    <property type="term" value="P:'de novo' CTP biosynthetic process"/>
    <property type="evidence" value="ECO:0007669"/>
    <property type="project" value="UniProtKB-UniRule"/>
</dbReference>
<feature type="binding site" evidence="12">
    <location>
        <begin position="379"/>
        <end position="382"/>
    </location>
    <ligand>
        <name>L-glutamine</name>
        <dbReference type="ChEBI" id="CHEBI:58359"/>
    </ligand>
</feature>
<dbReference type="GO" id="GO:0046872">
    <property type="term" value="F:metal ion binding"/>
    <property type="evidence" value="ECO:0007669"/>
    <property type="project" value="UniProtKB-KW"/>
</dbReference>
<dbReference type="EC" id="6.3.4.2" evidence="12"/>
<feature type="binding site" evidence="12">
    <location>
        <position position="402"/>
    </location>
    <ligand>
        <name>L-glutamine</name>
        <dbReference type="ChEBI" id="CHEBI:58359"/>
    </ligand>
</feature>
<evidence type="ECO:0000256" key="3">
    <source>
        <dbReference type="ARBA" id="ARBA00022598"/>
    </source>
</evidence>
<dbReference type="EMBL" id="CP014226">
    <property type="protein sequence ID" value="AMD01972.1"/>
    <property type="molecule type" value="Genomic_DNA"/>
</dbReference>
<dbReference type="Gene3D" id="3.40.50.300">
    <property type="entry name" value="P-loop containing nucleotide triphosphate hydrolases"/>
    <property type="match status" value="1"/>
</dbReference>
<comment type="pathway">
    <text evidence="1 12">Pyrimidine metabolism; CTP biosynthesis via de novo pathway; CTP from UDP: step 2/2.</text>
</comment>
<dbReference type="KEGG" id="hco:LOKO_02924"/>
<comment type="similarity">
    <text evidence="2 12">Belongs to the CTP synthase family.</text>
</comment>
<feature type="binding site" evidence="12">
    <location>
        <begin position="186"/>
        <end position="191"/>
    </location>
    <ligand>
        <name>CTP</name>
        <dbReference type="ChEBI" id="CHEBI:37563"/>
        <note>allosteric inhibitor</note>
    </ligand>
</feature>
<dbReference type="AlphaFoldDB" id="A0A109UMQ3"/>
<evidence type="ECO:0000259" key="13">
    <source>
        <dbReference type="Pfam" id="PF00117"/>
    </source>
</evidence>
<feature type="domain" description="CTP synthase N-terminal" evidence="14">
    <location>
        <begin position="3"/>
        <end position="265"/>
    </location>
</feature>
<comment type="subunit">
    <text evidence="12">Homotetramer.</text>
</comment>
<feature type="binding site" evidence="12">
    <location>
        <position position="139"/>
    </location>
    <ligand>
        <name>Mg(2+)</name>
        <dbReference type="ChEBI" id="CHEBI:18420"/>
    </ligand>
</feature>
<feature type="binding site" evidence="12">
    <location>
        <begin position="186"/>
        <end position="191"/>
    </location>
    <ligand>
        <name>UTP</name>
        <dbReference type="ChEBI" id="CHEBI:46398"/>
    </ligand>
</feature>
<keyword evidence="7 12" id="KW-0460">Magnesium</keyword>
<evidence type="ECO:0000256" key="6">
    <source>
        <dbReference type="ARBA" id="ARBA00022840"/>
    </source>
</evidence>
<feature type="active site" description="Nucleophile; for glutamine hydrolysis" evidence="12">
    <location>
        <position position="378"/>
    </location>
</feature>
<keyword evidence="5 12" id="KW-0547">Nucleotide-binding</keyword>
<evidence type="ECO:0000256" key="2">
    <source>
        <dbReference type="ARBA" id="ARBA00007533"/>
    </source>
</evidence>
<feature type="binding site" evidence="12">
    <location>
        <position position="71"/>
    </location>
    <ligand>
        <name>ATP</name>
        <dbReference type="ChEBI" id="CHEBI:30616"/>
    </ligand>
</feature>
<feature type="active site" evidence="12">
    <location>
        <position position="516"/>
    </location>
</feature>
<dbReference type="PANTHER" id="PTHR11550">
    <property type="entry name" value="CTP SYNTHASE"/>
    <property type="match status" value="1"/>
</dbReference>
<keyword evidence="16" id="KW-1185">Reference proteome</keyword>
<dbReference type="GO" id="GO:0019856">
    <property type="term" value="P:pyrimidine nucleobase biosynthetic process"/>
    <property type="evidence" value="ECO:0007669"/>
    <property type="project" value="TreeGrafter"/>
</dbReference>
<evidence type="ECO:0000256" key="4">
    <source>
        <dbReference type="ARBA" id="ARBA00022723"/>
    </source>
</evidence>
<dbReference type="NCBIfam" id="NF003792">
    <property type="entry name" value="PRK05380.1"/>
    <property type="match status" value="1"/>
</dbReference>
<dbReference type="FunFam" id="3.40.50.300:FF:000009">
    <property type="entry name" value="CTP synthase"/>
    <property type="match status" value="1"/>
</dbReference>
<evidence type="ECO:0000313" key="15">
    <source>
        <dbReference type="EMBL" id="AMD01972.1"/>
    </source>
</evidence>
<dbReference type="RefSeq" id="WP_066450849.1">
    <property type="nucleotide sequence ID" value="NZ_CP014226.1"/>
</dbReference>
<dbReference type="Gene3D" id="3.40.50.880">
    <property type="match status" value="1"/>
</dbReference>
<evidence type="ECO:0000256" key="10">
    <source>
        <dbReference type="ARBA" id="ARBA00047781"/>
    </source>
</evidence>
<evidence type="ECO:0000259" key="14">
    <source>
        <dbReference type="Pfam" id="PF06418"/>
    </source>
</evidence>
<sequence length="553" mass="61590">MTRYIFVTGGVVSSLGKGIASASLAAILEARGLKVTMLKLDPYINVDPGTMSPFQHGEVFVTEDGAETDLDLGHYERFIRTKMTQGNNFTTGRVYEHVLRRERRGDYLGGTVQVIPHITDEIKRRVYAGGEGFDVALVEIGGTVGDIESLPFLESIRQIRSELGMSRAIFMHLTLVPYIKTAGETKTKPTQHSVKELRSIGIQPDILICRSEVELEESERRKIALFTNVEERAVIPLQDADTIYRIPLMLHEHGLDEIVCDKLRLEAEEADLNEWVHVLDAKLNPLKSINIAMVGKYMELLDAYKSLNEALIHAGIQTRVKVNVDYIDSEDIERHGTERLAGKDAIPVPGGFGERGVEGKIATARFARENGIPYLGICLGMQVAVIEYARHVAGWEDANSTEFTHDTQHPVVGLITEWITPEGKIELRDAASDLGGTMRLGGQVCHLKTGTKAREAYGADEIVERHRHRFEVNNQFIDELEQAGLVISGKSVDNSLVEMIELPDHPWYVACQFHPEFTSTPRDGHPLFTGFINAALEHKNTRARQQAQAQPQG</sequence>
<dbReference type="GO" id="GO:0005829">
    <property type="term" value="C:cytosol"/>
    <property type="evidence" value="ECO:0007669"/>
    <property type="project" value="TreeGrafter"/>
</dbReference>
<dbReference type="UniPathway" id="UPA00159">
    <property type="reaction ID" value="UER00277"/>
</dbReference>
<dbReference type="InterPro" id="IPR017456">
    <property type="entry name" value="CTP_synthase_N"/>
</dbReference>
<dbReference type="FunFam" id="3.40.50.880:FF:000002">
    <property type="entry name" value="CTP synthase"/>
    <property type="match status" value="1"/>
</dbReference>
<feature type="domain" description="Glutamine amidotransferase" evidence="13">
    <location>
        <begin position="300"/>
        <end position="533"/>
    </location>
</feature>
<comment type="catalytic activity">
    <reaction evidence="12">
        <text>L-glutamine + H2O = L-glutamate + NH4(+)</text>
        <dbReference type="Rhea" id="RHEA:15889"/>
        <dbReference type="ChEBI" id="CHEBI:15377"/>
        <dbReference type="ChEBI" id="CHEBI:28938"/>
        <dbReference type="ChEBI" id="CHEBI:29985"/>
        <dbReference type="ChEBI" id="CHEBI:58359"/>
    </reaction>
</comment>
<evidence type="ECO:0000256" key="1">
    <source>
        <dbReference type="ARBA" id="ARBA00005171"/>
    </source>
</evidence>
<dbReference type="Proteomes" id="UP000063387">
    <property type="component" value="Chromosome"/>
</dbReference>
<dbReference type="GO" id="GO:0003883">
    <property type="term" value="F:CTP synthase activity"/>
    <property type="evidence" value="ECO:0007669"/>
    <property type="project" value="UniProtKB-UniRule"/>
</dbReference>
<feature type="binding site" evidence="12">
    <location>
        <position position="222"/>
    </location>
    <ligand>
        <name>UTP</name>
        <dbReference type="ChEBI" id="CHEBI:46398"/>
    </ligand>
</feature>
<dbReference type="GO" id="GO:0042802">
    <property type="term" value="F:identical protein binding"/>
    <property type="evidence" value="ECO:0007669"/>
    <property type="project" value="TreeGrafter"/>
</dbReference>
<evidence type="ECO:0000313" key="16">
    <source>
        <dbReference type="Proteomes" id="UP000063387"/>
    </source>
</evidence>
<comment type="miscellaneous">
    <text evidence="12">CTPSs have evolved a hybrid strategy for distinguishing between UTP and CTP. The overlapping regions of the product feedback inhibitory and substrate sites recognize a common feature in both compounds, the triphosphate moiety. To differentiate isosteric substrate and product pyrimidine rings, an additional pocket far from the expected kinase/ligase catalytic site, specifically recognizes the cytosine and ribose portions of the product inhibitor.</text>
</comment>
<dbReference type="SUPFAM" id="SSF52317">
    <property type="entry name" value="Class I glutamine amidotransferase-like"/>
    <property type="match status" value="1"/>
</dbReference>
<dbReference type="CDD" id="cd01746">
    <property type="entry name" value="GATase1_CTP_Synthase"/>
    <property type="match status" value="1"/>
</dbReference>
<dbReference type="InterPro" id="IPR004468">
    <property type="entry name" value="CTP_synthase"/>
</dbReference>
<feature type="binding site" evidence="12">
    <location>
        <position position="13"/>
    </location>
    <ligand>
        <name>UTP</name>
        <dbReference type="ChEBI" id="CHEBI:46398"/>
    </ligand>
</feature>
<feature type="binding site" evidence="12">
    <location>
        <position position="240"/>
    </location>
    <ligand>
        <name>ATP</name>
        <dbReference type="ChEBI" id="CHEBI:30616"/>
    </ligand>
</feature>
<dbReference type="GO" id="GO:0097268">
    <property type="term" value="C:cytoophidium"/>
    <property type="evidence" value="ECO:0007669"/>
    <property type="project" value="UniProtKB-ARBA"/>
</dbReference>
<gene>
    <name evidence="12 15" type="primary">pyrG</name>
    <name evidence="15" type="ORF">LOKO_02924</name>
</gene>
<comment type="caution">
    <text evidence="12">Lacks conserved residue(s) required for the propagation of feature annotation.</text>
</comment>
<feature type="region of interest" description="Amidoligase domain" evidence="12">
    <location>
        <begin position="1"/>
        <end position="265"/>
    </location>
</feature>
<dbReference type="OrthoDB" id="9801107at2"/>
<comment type="function">
    <text evidence="11 12">Catalyzes the ATP-dependent amination of UTP to CTP with either L-glutamine or ammonia as the source of nitrogen. Regulates intracellular CTP levels through interactions with the four ribonucleotide triphosphates.</text>
</comment>
<dbReference type="InterPro" id="IPR027417">
    <property type="entry name" value="P-loop_NTPase"/>
</dbReference>
<proteinExistence type="inferred from homology"/>
<dbReference type="PROSITE" id="PS51273">
    <property type="entry name" value="GATASE_TYPE_1"/>
    <property type="match status" value="1"/>
</dbReference>
<keyword evidence="4 12" id="KW-0479">Metal-binding</keyword>
<keyword evidence="8 12" id="KW-0315">Glutamine amidotransferase</keyword>
<dbReference type="InterPro" id="IPR017926">
    <property type="entry name" value="GATASE"/>
</dbReference>
<comment type="catalytic activity">
    <reaction evidence="10 12">
        <text>UTP + L-glutamine + ATP + H2O = CTP + L-glutamate + ADP + phosphate + 2 H(+)</text>
        <dbReference type="Rhea" id="RHEA:26426"/>
        <dbReference type="ChEBI" id="CHEBI:15377"/>
        <dbReference type="ChEBI" id="CHEBI:15378"/>
        <dbReference type="ChEBI" id="CHEBI:29985"/>
        <dbReference type="ChEBI" id="CHEBI:30616"/>
        <dbReference type="ChEBI" id="CHEBI:37563"/>
        <dbReference type="ChEBI" id="CHEBI:43474"/>
        <dbReference type="ChEBI" id="CHEBI:46398"/>
        <dbReference type="ChEBI" id="CHEBI:58359"/>
        <dbReference type="ChEBI" id="CHEBI:456216"/>
        <dbReference type="EC" id="6.3.4.2"/>
    </reaction>
</comment>
<reference evidence="15 16" key="1">
    <citation type="journal article" date="2016" name="Genome Announc.">
        <title>Draft Genome Sequence of 'Halomonas chromatireducens' Strain AGD 8-3, a Haloalkaliphilic Chromate- and Selenite-Reducing Gammaproteobacterium.</title>
        <authorList>
            <person name="Sharko F.S."/>
            <person name="Shapovalova A.A."/>
            <person name="Tsygankova S.V."/>
            <person name="Komova A.V."/>
            <person name="Boulygina E.S."/>
            <person name="Teslyuk A.B."/>
            <person name="Gotovtsev P.M."/>
            <person name="Namsaraev Z.B."/>
            <person name="Khijniak T.V."/>
            <person name="Nedoluzhko A.V."/>
            <person name="Vasilov R.G."/>
        </authorList>
    </citation>
    <scope>NUCLEOTIDE SEQUENCE [LARGE SCALE GENOMIC DNA]</scope>
    <source>
        <strain evidence="15 16">AGD 8-3</strain>
    </source>
</reference>
<dbReference type="GO" id="GO:0004359">
    <property type="term" value="F:glutaminase activity"/>
    <property type="evidence" value="ECO:0007669"/>
    <property type="project" value="RHEA"/>
</dbReference>
<feature type="binding site" evidence="12">
    <location>
        <position position="469"/>
    </location>
    <ligand>
        <name>L-glutamine</name>
        <dbReference type="ChEBI" id="CHEBI:58359"/>
    </ligand>
</feature>
<evidence type="ECO:0000256" key="8">
    <source>
        <dbReference type="ARBA" id="ARBA00022962"/>
    </source>
</evidence>
<keyword evidence="9 12" id="KW-0665">Pyrimidine biosynthesis</keyword>
<feature type="binding site" evidence="12">
    <location>
        <position position="71"/>
    </location>
    <ligand>
        <name>Mg(2+)</name>
        <dbReference type="ChEBI" id="CHEBI:18420"/>
    </ligand>
</feature>
<dbReference type="HAMAP" id="MF_01227">
    <property type="entry name" value="PyrG"/>
    <property type="match status" value="1"/>
</dbReference>
<feature type="binding site" evidence="12">
    <location>
        <position position="222"/>
    </location>
    <ligand>
        <name>CTP</name>
        <dbReference type="ChEBI" id="CHEBI:37563"/>
        <note>allosteric inhibitor</note>
    </ligand>
</feature>
<dbReference type="NCBIfam" id="TIGR00337">
    <property type="entry name" value="PyrG"/>
    <property type="match status" value="1"/>
</dbReference>
<reference evidence="15 16" key="2">
    <citation type="submission" date="2016-02" db="EMBL/GenBank/DDBJ databases">
        <authorList>
            <person name="Wen L."/>
            <person name="He K."/>
            <person name="Yang H."/>
        </authorList>
    </citation>
    <scope>NUCLEOTIDE SEQUENCE [LARGE SCALE GENOMIC DNA]</scope>
    <source>
        <strain evidence="15 16">AGD 8-3</strain>
    </source>
</reference>
<evidence type="ECO:0000256" key="11">
    <source>
        <dbReference type="ARBA" id="ARBA00059148"/>
    </source>
</evidence>
<dbReference type="InterPro" id="IPR033828">
    <property type="entry name" value="GATase1_CTP_Synthase"/>
</dbReference>
<name>A0A109UMQ3_9GAMM</name>
<organism evidence="15 16">
    <name type="scientific">Halomonas chromatireducens</name>
    <dbReference type="NCBI Taxonomy" id="507626"/>
    <lineage>
        <taxon>Bacteria</taxon>
        <taxon>Pseudomonadati</taxon>
        <taxon>Pseudomonadota</taxon>
        <taxon>Gammaproteobacteria</taxon>
        <taxon>Oceanospirillales</taxon>
        <taxon>Halomonadaceae</taxon>
        <taxon>Halomonas</taxon>
    </lineage>
</organism>
<protein>
    <recommendedName>
        <fullName evidence="12">CTP synthase</fullName>
        <ecNumber evidence="12">6.3.4.2</ecNumber>
    </recommendedName>
    <alternativeName>
        <fullName evidence="12">Cytidine 5'-triphosphate synthase</fullName>
    </alternativeName>
    <alternativeName>
        <fullName evidence="12">Cytidine triphosphate synthetase</fullName>
        <shortName evidence="12">CTP synthetase</shortName>
        <shortName evidence="12">CTPS</shortName>
    </alternativeName>
    <alternativeName>
        <fullName evidence="12">UTP--ammonia ligase</fullName>
    </alternativeName>
</protein>
<feature type="binding site" evidence="12">
    <location>
        <position position="351"/>
    </location>
    <ligand>
        <name>L-glutamine</name>
        <dbReference type="ChEBI" id="CHEBI:58359"/>
    </ligand>
</feature>
<evidence type="ECO:0000256" key="5">
    <source>
        <dbReference type="ARBA" id="ARBA00022741"/>
    </source>
</evidence>
<dbReference type="InterPro" id="IPR029062">
    <property type="entry name" value="Class_I_gatase-like"/>
</dbReference>
<evidence type="ECO:0000256" key="9">
    <source>
        <dbReference type="ARBA" id="ARBA00022975"/>
    </source>
</evidence>
<keyword evidence="3 12" id="KW-0436">Ligase</keyword>
<feature type="binding site" evidence="12">
    <location>
        <position position="13"/>
    </location>
    <ligand>
        <name>CTP</name>
        <dbReference type="ChEBI" id="CHEBI:37563"/>
        <note>allosteric inhibitor</note>
    </ligand>
</feature>
<comment type="activity regulation">
    <text evidence="12">Allosterically activated by GTP, when glutamine is the substrate; GTP has no effect on the reaction when ammonia is the substrate. The allosteric effector GTP functions by stabilizing the protein conformation that binds the tetrahedral intermediate(s) formed during glutamine hydrolysis. Inhibited by the product CTP, via allosteric rather than competitive inhibition.</text>
</comment>
<evidence type="ECO:0000256" key="7">
    <source>
        <dbReference type="ARBA" id="ARBA00022842"/>
    </source>
</evidence>
<keyword evidence="6 12" id="KW-0067">ATP-binding</keyword>
<dbReference type="CDD" id="cd03113">
    <property type="entry name" value="CTPS_N"/>
    <property type="match status" value="1"/>
</dbReference>
<dbReference type="PATRIC" id="fig|507626.3.peg.2919"/>
<dbReference type="Pfam" id="PF00117">
    <property type="entry name" value="GATase"/>
    <property type="match status" value="1"/>
</dbReference>
<dbReference type="SUPFAM" id="SSF52540">
    <property type="entry name" value="P-loop containing nucleoside triphosphate hydrolases"/>
    <property type="match status" value="1"/>
</dbReference>